<keyword evidence="3" id="KW-1185">Reference proteome</keyword>
<gene>
    <name evidence="2" type="ORF">CEXT_167021</name>
</gene>
<proteinExistence type="predicted"/>
<comment type="caution">
    <text evidence="2">The sequence shown here is derived from an EMBL/GenBank/DDBJ whole genome shotgun (WGS) entry which is preliminary data.</text>
</comment>
<keyword evidence="1" id="KW-0732">Signal</keyword>
<accession>A0AAV4T4U4</accession>
<dbReference type="EMBL" id="BPLR01010581">
    <property type="protein sequence ID" value="GIY40224.1"/>
    <property type="molecule type" value="Genomic_DNA"/>
</dbReference>
<protein>
    <recommendedName>
        <fullName evidence="4">Secreted protein</fullName>
    </recommendedName>
</protein>
<evidence type="ECO:0000313" key="2">
    <source>
        <dbReference type="EMBL" id="GIY40224.1"/>
    </source>
</evidence>
<evidence type="ECO:0000256" key="1">
    <source>
        <dbReference type="SAM" id="SignalP"/>
    </source>
</evidence>
<reference evidence="2 3" key="1">
    <citation type="submission" date="2021-06" db="EMBL/GenBank/DDBJ databases">
        <title>Caerostris extrusa draft genome.</title>
        <authorList>
            <person name="Kono N."/>
            <person name="Arakawa K."/>
        </authorList>
    </citation>
    <scope>NUCLEOTIDE SEQUENCE [LARGE SCALE GENOMIC DNA]</scope>
</reference>
<sequence>MLIVLSASASLVFLPIDIAFNEVAASLMTLRLLLRTLTSLMIHRHSSIKYSLLMAVFIAYFDDRHAFKVVTVGIDQMYHVNLLIDLVMDASQTCLDANQSCQ</sequence>
<organism evidence="2 3">
    <name type="scientific">Caerostris extrusa</name>
    <name type="common">Bark spider</name>
    <name type="synonym">Caerostris bankana</name>
    <dbReference type="NCBI Taxonomy" id="172846"/>
    <lineage>
        <taxon>Eukaryota</taxon>
        <taxon>Metazoa</taxon>
        <taxon>Ecdysozoa</taxon>
        <taxon>Arthropoda</taxon>
        <taxon>Chelicerata</taxon>
        <taxon>Arachnida</taxon>
        <taxon>Araneae</taxon>
        <taxon>Araneomorphae</taxon>
        <taxon>Entelegynae</taxon>
        <taxon>Araneoidea</taxon>
        <taxon>Araneidae</taxon>
        <taxon>Caerostris</taxon>
    </lineage>
</organism>
<feature type="signal peptide" evidence="1">
    <location>
        <begin position="1"/>
        <end position="25"/>
    </location>
</feature>
<dbReference type="Proteomes" id="UP001054945">
    <property type="component" value="Unassembled WGS sequence"/>
</dbReference>
<evidence type="ECO:0000313" key="3">
    <source>
        <dbReference type="Proteomes" id="UP001054945"/>
    </source>
</evidence>
<name>A0AAV4T4U4_CAEEX</name>
<evidence type="ECO:0008006" key="4">
    <source>
        <dbReference type="Google" id="ProtNLM"/>
    </source>
</evidence>
<dbReference type="AlphaFoldDB" id="A0AAV4T4U4"/>
<feature type="chain" id="PRO_5043371753" description="Secreted protein" evidence="1">
    <location>
        <begin position="26"/>
        <end position="102"/>
    </location>
</feature>